<dbReference type="SUPFAM" id="SSF47384">
    <property type="entry name" value="Homodimeric domain of signal transducing histidine kinase"/>
    <property type="match status" value="1"/>
</dbReference>
<dbReference type="HOGENOM" id="CLU_000445_114_44_1"/>
<dbReference type="PROSITE" id="PS50110">
    <property type="entry name" value="RESPONSE_REGULATORY"/>
    <property type="match status" value="1"/>
</dbReference>
<evidence type="ECO:0000256" key="2">
    <source>
        <dbReference type="ARBA" id="ARBA00012438"/>
    </source>
</evidence>
<dbReference type="InterPro" id="IPR005467">
    <property type="entry name" value="His_kinase_dom"/>
</dbReference>
<feature type="compositionally biased region" description="Low complexity" evidence="7">
    <location>
        <begin position="36"/>
        <end position="47"/>
    </location>
</feature>
<organism evidence="10 11">
    <name type="scientific">Tulasnella calospora MUT 4182</name>
    <dbReference type="NCBI Taxonomy" id="1051891"/>
    <lineage>
        <taxon>Eukaryota</taxon>
        <taxon>Fungi</taxon>
        <taxon>Dikarya</taxon>
        <taxon>Basidiomycota</taxon>
        <taxon>Agaricomycotina</taxon>
        <taxon>Agaricomycetes</taxon>
        <taxon>Cantharellales</taxon>
        <taxon>Tulasnellaceae</taxon>
        <taxon>Tulasnella</taxon>
    </lineage>
</organism>
<evidence type="ECO:0000256" key="4">
    <source>
        <dbReference type="ARBA" id="ARBA00022679"/>
    </source>
</evidence>
<evidence type="ECO:0000256" key="7">
    <source>
        <dbReference type="SAM" id="MobiDB-lite"/>
    </source>
</evidence>
<dbReference type="CDD" id="cd00082">
    <property type="entry name" value="HisKA"/>
    <property type="match status" value="1"/>
</dbReference>
<comment type="catalytic activity">
    <reaction evidence="1">
        <text>ATP + protein L-histidine = ADP + protein N-phospho-L-histidine.</text>
        <dbReference type="EC" id="2.7.13.3"/>
    </reaction>
</comment>
<dbReference type="EMBL" id="KN822943">
    <property type="protein sequence ID" value="KIO34286.1"/>
    <property type="molecule type" value="Genomic_DNA"/>
</dbReference>
<dbReference type="CDD" id="cd17546">
    <property type="entry name" value="REC_hyHK_CKI1_RcsC-like"/>
    <property type="match status" value="1"/>
</dbReference>
<keyword evidence="11" id="KW-1185">Reference proteome</keyword>
<dbReference type="InterPro" id="IPR036890">
    <property type="entry name" value="HATPase_C_sf"/>
</dbReference>
<dbReference type="PANTHER" id="PTHR43047:SF72">
    <property type="entry name" value="OSMOSENSING HISTIDINE PROTEIN KINASE SLN1"/>
    <property type="match status" value="1"/>
</dbReference>
<keyword evidence="5" id="KW-0418">Kinase</keyword>
<evidence type="ECO:0000256" key="3">
    <source>
        <dbReference type="ARBA" id="ARBA00022553"/>
    </source>
</evidence>
<evidence type="ECO:0000313" key="11">
    <source>
        <dbReference type="Proteomes" id="UP000054248"/>
    </source>
</evidence>
<reference evidence="11" key="2">
    <citation type="submission" date="2015-01" db="EMBL/GenBank/DDBJ databases">
        <title>Evolutionary Origins and Diversification of the Mycorrhizal Mutualists.</title>
        <authorList>
            <consortium name="DOE Joint Genome Institute"/>
            <consortium name="Mycorrhizal Genomics Consortium"/>
            <person name="Kohler A."/>
            <person name="Kuo A."/>
            <person name="Nagy L.G."/>
            <person name="Floudas D."/>
            <person name="Copeland A."/>
            <person name="Barry K.W."/>
            <person name="Cichocki N."/>
            <person name="Veneault-Fourrey C."/>
            <person name="LaButti K."/>
            <person name="Lindquist E.A."/>
            <person name="Lipzen A."/>
            <person name="Lundell T."/>
            <person name="Morin E."/>
            <person name="Murat C."/>
            <person name="Riley R."/>
            <person name="Ohm R."/>
            <person name="Sun H."/>
            <person name="Tunlid A."/>
            <person name="Henrissat B."/>
            <person name="Grigoriev I.V."/>
            <person name="Hibbett D.S."/>
            <person name="Martin F."/>
        </authorList>
    </citation>
    <scope>NUCLEOTIDE SEQUENCE [LARGE SCALE GENOMIC DNA]</scope>
    <source>
        <strain evidence="11">MUT 4182</strain>
    </source>
</reference>
<dbReference type="PRINTS" id="PR00344">
    <property type="entry name" value="BCTRLSENSOR"/>
</dbReference>
<dbReference type="Proteomes" id="UP000054248">
    <property type="component" value="Unassembled WGS sequence"/>
</dbReference>
<evidence type="ECO:0000256" key="1">
    <source>
        <dbReference type="ARBA" id="ARBA00000085"/>
    </source>
</evidence>
<dbReference type="Pfam" id="PF00512">
    <property type="entry name" value="HisKA"/>
    <property type="match status" value="1"/>
</dbReference>
<feature type="domain" description="Response regulatory" evidence="9">
    <location>
        <begin position="1193"/>
        <end position="1324"/>
    </location>
</feature>
<feature type="region of interest" description="Disordered" evidence="7">
    <location>
        <begin position="1113"/>
        <end position="1140"/>
    </location>
</feature>
<dbReference type="Gene3D" id="3.30.565.10">
    <property type="entry name" value="Histidine kinase-like ATPase, C-terminal domain"/>
    <property type="match status" value="1"/>
</dbReference>
<dbReference type="InterPro" id="IPR003018">
    <property type="entry name" value="GAF"/>
</dbReference>
<feature type="compositionally biased region" description="Pro residues" evidence="7">
    <location>
        <begin position="48"/>
        <end position="57"/>
    </location>
</feature>
<keyword evidence="3 6" id="KW-0597">Phosphoprotein</keyword>
<dbReference type="Pfam" id="PF01590">
    <property type="entry name" value="GAF"/>
    <property type="match status" value="1"/>
</dbReference>
<evidence type="ECO:0000256" key="5">
    <source>
        <dbReference type="ARBA" id="ARBA00022777"/>
    </source>
</evidence>
<dbReference type="Pfam" id="PF00072">
    <property type="entry name" value="Response_reg"/>
    <property type="match status" value="1"/>
</dbReference>
<dbReference type="InterPro" id="IPR003594">
    <property type="entry name" value="HATPase_dom"/>
</dbReference>
<dbReference type="InterPro" id="IPR001789">
    <property type="entry name" value="Sig_transdc_resp-reg_receiver"/>
</dbReference>
<dbReference type="SUPFAM" id="SSF55781">
    <property type="entry name" value="GAF domain-like"/>
    <property type="match status" value="1"/>
</dbReference>
<reference evidence="10 11" key="1">
    <citation type="submission" date="2014-04" db="EMBL/GenBank/DDBJ databases">
        <authorList>
            <consortium name="DOE Joint Genome Institute"/>
            <person name="Kuo A."/>
            <person name="Girlanda M."/>
            <person name="Perotto S."/>
            <person name="Kohler A."/>
            <person name="Nagy L.G."/>
            <person name="Floudas D."/>
            <person name="Copeland A."/>
            <person name="Barry K.W."/>
            <person name="Cichocki N."/>
            <person name="Veneault-Fourrey C."/>
            <person name="LaButti K."/>
            <person name="Lindquist E.A."/>
            <person name="Lipzen A."/>
            <person name="Lundell T."/>
            <person name="Morin E."/>
            <person name="Murat C."/>
            <person name="Sun H."/>
            <person name="Tunlid A."/>
            <person name="Henrissat B."/>
            <person name="Grigoriev I.V."/>
            <person name="Hibbett D.S."/>
            <person name="Martin F."/>
            <person name="Nordberg H.P."/>
            <person name="Cantor M.N."/>
            <person name="Hua S.X."/>
        </authorList>
    </citation>
    <scope>NUCLEOTIDE SEQUENCE [LARGE SCALE GENOMIC DNA]</scope>
    <source>
        <strain evidence="10 11">MUT 4182</strain>
    </source>
</reference>
<dbReference type="SUPFAM" id="SSF55874">
    <property type="entry name" value="ATPase domain of HSP90 chaperone/DNA topoisomerase II/histidine kinase"/>
    <property type="match status" value="1"/>
</dbReference>
<dbReference type="SMART" id="SM00387">
    <property type="entry name" value="HATPase_c"/>
    <property type="match status" value="1"/>
</dbReference>
<evidence type="ECO:0000259" key="9">
    <source>
        <dbReference type="PROSITE" id="PS50110"/>
    </source>
</evidence>
<dbReference type="GO" id="GO:0009927">
    <property type="term" value="F:histidine phosphotransfer kinase activity"/>
    <property type="evidence" value="ECO:0007669"/>
    <property type="project" value="TreeGrafter"/>
</dbReference>
<dbReference type="GO" id="GO:0000155">
    <property type="term" value="F:phosphorelay sensor kinase activity"/>
    <property type="evidence" value="ECO:0007669"/>
    <property type="project" value="InterPro"/>
</dbReference>
<feature type="compositionally biased region" description="Basic and acidic residues" evidence="7">
    <location>
        <begin position="1113"/>
        <end position="1122"/>
    </location>
</feature>
<dbReference type="OrthoDB" id="21225at2759"/>
<dbReference type="SMART" id="SM00388">
    <property type="entry name" value="HisKA"/>
    <property type="match status" value="1"/>
</dbReference>
<evidence type="ECO:0000313" key="10">
    <source>
        <dbReference type="EMBL" id="KIO34286.1"/>
    </source>
</evidence>
<proteinExistence type="predicted"/>
<dbReference type="Gene3D" id="3.40.50.2300">
    <property type="match status" value="1"/>
</dbReference>
<evidence type="ECO:0000256" key="6">
    <source>
        <dbReference type="PROSITE-ProRule" id="PRU00169"/>
    </source>
</evidence>
<dbReference type="STRING" id="1051891.A0A0C3QWN7"/>
<evidence type="ECO:0000259" key="8">
    <source>
        <dbReference type="PROSITE" id="PS50109"/>
    </source>
</evidence>
<feature type="modified residue" description="4-aspartylphosphate" evidence="6">
    <location>
        <position position="1245"/>
    </location>
</feature>
<dbReference type="InterPro" id="IPR029016">
    <property type="entry name" value="GAF-like_dom_sf"/>
</dbReference>
<accession>A0A0C3QWN7</accession>
<feature type="region of interest" description="Disordered" evidence="7">
    <location>
        <begin position="1"/>
        <end position="94"/>
    </location>
</feature>
<dbReference type="Gene3D" id="3.30.450.40">
    <property type="match status" value="1"/>
</dbReference>
<feature type="compositionally biased region" description="Polar residues" evidence="7">
    <location>
        <begin position="1129"/>
        <end position="1138"/>
    </location>
</feature>
<dbReference type="InterPro" id="IPR004358">
    <property type="entry name" value="Sig_transdc_His_kin-like_C"/>
</dbReference>
<protein>
    <recommendedName>
        <fullName evidence="2">histidine kinase</fullName>
        <ecNumber evidence="2">2.7.13.3</ecNumber>
    </recommendedName>
</protein>
<dbReference type="PROSITE" id="PS50109">
    <property type="entry name" value="HIS_KIN"/>
    <property type="match status" value="1"/>
</dbReference>
<dbReference type="GO" id="GO:0005886">
    <property type="term" value="C:plasma membrane"/>
    <property type="evidence" value="ECO:0007669"/>
    <property type="project" value="TreeGrafter"/>
</dbReference>
<gene>
    <name evidence="10" type="ORF">M407DRAFT_218406</name>
</gene>
<dbReference type="InterPro" id="IPR003661">
    <property type="entry name" value="HisK_dim/P_dom"/>
</dbReference>
<dbReference type="SMART" id="SM00448">
    <property type="entry name" value="REC"/>
    <property type="match status" value="1"/>
</dbReference>
<dbReference type="SUPFAM" id="SSF52172">
    <property type="entry name" value="CheY-like"/>
    <property type="match status" value="1"/>
</dbReference>
<keyword evidence="4" id="KW-0808">Transferase</keyword>
<name>A0A0C3QWN7_9AGAM</name>
<dbReference type="InterPro" id="IPR036097">
    <property type="entry name" value="HisK_dim/P_sf"/>
</dbReference>
<sequence>MRSYADGLWDPFKIPHPPQKSPVLPTVRPPSSNAGSSLRRASTATSSFPPPQGPPTPSIAQRRGAEAPDLRSPPSFELVSATPPVKGYPPAPSVDSITAAATVRWAGAGVDVAPLALPSPEYELTDPFRRINQEGAPRTPRSPAPRPGDARNFRSPRRDHRSPQAVRSGIPSSSMVVKSGYESDPPSHSRAYGSRPMTPTLEAIKGSPVGSPSEKPESEAELTGLYTEGTTTTTHIMTPGVQQERSGRSGEGYFQRSSPLQTGTTRTPGGTLVASMMPDGSSNLIYTDPQAKQDAAYILAAAGAMNLPPATVNHTGLFEAWYAAAGYLIPPMPPNEMERRKALYRYGILDSPKDPNFDRIVHLAKLVFNTKGVVITFIADRRQWHKAYVGLDMSEADRSISMCSHTILQKSAEPVIIPDASKDWRFANNPCVTGGPKIKFYAGAPLRTPDGYNVGTLCIFDSESKPETSPRTRHALKEFATIVMREMELWKDKIQLGIRDRIQNSMERFTRECLETDVSEDPKKAALDMAKVYQKAASLVRNTLDVSGCVIIDLSHFEAVDSVDAYGKKTTLYIGNAYDGSGASGSPPLHPSAIQRKTEFGPLAPLPVHAADEDEDESTAARDEPISSEDHAVLSKFLSTCPEGRIYERLPKCFKRFVPSNLQYTMMVPVFDVDKRPIFMVCAYTRKGIMHVMEGYELQYLRAIGVIILSVVLKHRITVANTAKTNFISNISHELRTPLHGIVAAADLLKGTRLSYTQDDYLKTVIESAEELSETVNHVLDFTKLSGKSNDSTHRYNVQPDKIQLLTPFTVETCWIGSRARAEAAAESIGSYYCPPNRSQSPEAFQNQKRKTPQWVEILSDIDLCEKGWWIKSDKAGIRRILMNLISNSIKFTKDGFIRIRLEQVVMEPIVEGKVSVKITVTDTGKGISKDFQQNRMWEAFSQEDPLQSGTGLGLSIVNQIARALGGKPSVRSEEGQGTSISVFLQVDAVGDAPPKPIVQPAQTISVTMLGFNTTHKGVAELKEIMIGYLVDWWGFRVTPEDEDDLGDILFINEDVSMVSDLTAARDFSRPVIFLHSSRGDAEVMAAVGAFERLGGWCRLVFKPKGPTKLEEAFRTAHRESTPRPPLGQRSSTYTATGLKNEYLPDTPRALATIGSDSVTASPSESSTVEITPNGSVMLRSLVGNVDPDWKPVVLLVDDNYVNRKVLSSWLNKKKYEWRQATDGLEAVEVFQEHPPNFFNVVLMDLSMPRMDGYEAAQEIRKIEALRNQTEGPSKGLNQRARIFAVTGLASSEDKRKAFACGMDGYLVKPVAFGMVEDLFIRFKTG</sequence>
<feature type="region of interest" description="Disordered" evidence="7">
    <location>
        <begin position="116"/>
        <end position="268"/>
    </location>
</feature>
<feature type="compositionally biased region" description="Low complexity" evidence="7">
    <location>
        <begin position="221"/>
        <end position="234"/>
    </location>
</feature>
<feature type="domain" description="Histidine kinase" evidence="8">
    <location>
        <begin position="730"/>
        <end position="989"/>
    </location>
</feature>
<dbReference type="Pfam" id="PF02518">
    <property type="entry name" value="HATPase_c"/>
    <property type="match status" value="1"/>
</dbReference>
<dbReference type="InterPro" id="IPR011006">
    <property type="entry name" value="CheY-like_superfamily"/>
</dbReference>
<dbReference type="PANTHER" id="PTHR43047">
    <property type="entry name" value="TWO-COMPONENT HISTIDINE PROTEIN KINASE"/>
    <property type="match status" value="1"/>
</dbReference>
<dbReference type="EC" id="2.7.13.3" evidence="2"/>
<dbReference type="Gene3D" id="1.10.287.130">
    <property type="match status" value="1"/>
</dbReference>
<feature type="compositionally biased region" description="Polar residues" evidence="7">
    <location>
        <begin position="255"/>
        <end position="268"/>
    </location>
</feature>